<dbReference type="KEGG" id="msg:MSMEI_5209"/>
<dbReference type="AlphaFoldDB" id="I7FS43"/>
<evidence type="ECO:0000313" key="2">
    <source>
        <dbReference type="Proteomes" id="UP000006158"/>
    </source>
</evidence>
<dbReference type="EMBL" id="CP001663">
    <property type="protein sequence ID" value="AFP41653.1"/>
    <property type="molecule type" value="Genomic_DNA"/>
</dbReference>
<sequence>MSGRITRDHPVSGPLIEERIHESVDRRQLLQLTGRDAEERVLDTVDDPLGHQLPRRNLRVRQTEVPVHLGEVHLRQVHIREVYARNIHVRHVHRRNIHVRHIDGRDVHIRHVHAGHIHIRHVHAGHIHIRHVHAGHIHIRHVHAGHIHIGHDRRGPRIRRRGVCVRSAHSQAERAEAQRTGHRGRNRELLEVHHLLLRLASHDAHRRNGRIV</sequence>
<reference evidence="1 2" key="2">
    <citation type="journal article" date="2009" name="Genome Res.">
        <title>Ortho-proteogenomics: multiple proteomes investigation through orthology and a new MS-based protocol.</title>
        <authorList>
            <person name="Gallien S."/>
            <person name="Perrodou E."/>
            <person name="Carapito C."/>
            <person name="Deshayes C."/>
            <person name="Reyrat J.M."/>
            <person name="Van Dorsselaer A."/>
            <person name="Poch O."/>
            <person name="Schaeffer C."/>
            <person name="Lecompte O."/>
        </authorList>
    </citation>
    <scope>NUCLEOTIDE SEQUENCE [LARGE SCALE GENOMIC DNA]</scope>
    <source>
        <strain evidence="2">ATCC 700084 / mc(2)155</strain>
    </source>
</reference>
<organism evidence="1 2">
    <name type="scientific">Mycolicibacterium smegmatis (strain ATCC 700084 / mc(2)155)</name>
    <name type="common">Mycobacterium smegmatis</name>
    <dbReference type="NCBI Taxonomy" id="246196"/>
    <lineage>
        <taxon>Bacteria</taxon>
        <taxon>Bacillati</taxon>
        <taxon>Actinomycetota</taxon>
        <taxon>Actinomycetes</taxon>
        <taxon>Mycobacteriales</taxon>
        <taxon>Mycobacteriaceae</taxon>
        <taxon>Mycolicibacterium</taxon>
    </lineage>
</organism>
<proteinExistence type="predicted"/>
<name>I7FS43_MYCS2</name>
<gene>
    <name evidence="1" type="ordered locus">MSMEI_5209</name>
</gene>
<protein>
    <submittedName>
        <fullName evidence="1">Uncharacterized protein</fullName>
    </submittedName>
</protein>
<reference evidence="1 2" key="1">
    <citation type="journal article" date="2007" name="Genome Biol.">
        <title>Interrupted coding sequences in Mycobacterium smegmatis: authentic mutations or sequencing errors?</title>
        <authorList>
            <person name="Deshayes C."/>
            <person name="Perrodou E."/>
            <person name="Gallien S."/>
            <person name="Euphrasie D."/>
            <person name="Schaeffer C."/>
            <person name="Van-Dorsselaer A."/>
            <person name="Poch O."/>
            <person name="Lecompte O."/>
            <person name="Reyrat J.M."/>
        </authorList>
    </citation>
    <scope>NUCLEOTIDE SEQUENCE [LARGE SCALE GENOMIC DNA]</scope>
    <source>
        <strain evidence="2">ATCC 700084 / mc(2)155</strain>
    </source>
</reference>
<evidence type="ECO:0000313" key="1">
    <source>
        <dbReference type="EMBL" id="AFP41653.1"/>
    </source>
</evidence>
<accession>I7FS43</accession>
<dbReference type="Proteomes" id="UP000006158">
    <property type="component" value="Chromosome"/>
</dbReference>